<dbReference type="PANTHER" id="PTHR31956">
    <property type="entry name" value="NON-SPECIFIC PHOSPHOLIPASE C4-RELATED"/>
    <property type="match status" value="1"/>
</dbReference>
<name>A0ABV2JYJ7_9GAMM</name>
<dbReference type="InterPro" id="IPR017850">
    <property type="entry name" value="Alkaline_phosphatase_core_sf"/>
</dbReference>
<dbReference type="EMBL" id="JBEPMU010000005">
    <property type="protein sequence ID" value="MET3653657.1"/>
    <property type="molecule type" value="Genomic_DNA"/>
</dbReference>
<dbReference type="InterPro" id="IPR019546">
    <property type="entry name" value="TAT_signal_bac_arc"/>
</dbReference>
<dbReference type="PANTHER" id="PTHR31956:SF1">
    <property type="entry name" value="NON-SPECIFIC PHOSPHOLIPASE C1"/>
    <property type="match status" value="1"/>
</dbReference>
<feature type="compositionally biased region" description="Polar residues" evidence="5">
    <location>
        <begin position="311"/>
        <end position="329"/>
    </location>
</feature>
<keyword evidence="3" id="KW-0732">Signal</keyword>
<comment type="caution">
    <text evidence="6">The sequence shown here is derived from an EMBL/GenBank/DDBJ whole genome shotgun (WGS) entry which is preliminary data.</text>
</comment>
<proteinExistence type="inferred from homology"/>
<dbReference type="InterPro" id="IPR006311">
    <property type="entry name" value="TAT_signal"/>
</dbReference>
<evidence type="ECO:0000256" key="2">
    <source>
        <dbReference type="ARBA" id="ARBA00012018"/>
    </source>
</evidence>
<dbReference type="SUPFAM" id="SSF53649">
    <property type="entry name" value="Alkaline phosphatase-like"/>
    <property type="match status" value="1"/>
</dbReference>
<dbReference type="RefSeq" id="WP_354015044.1">
    <property type="nucleotide sequence ID" value="NZ_JBEPMU010000005.1"/>
</dbReference>
<keyword evidence="4" id="KW-0378">Hydrolase</keyword>
<evidence type="ECO:0000313" key="7">
    <source>
        <dbReference type="Proteomes" id="UP001549184"/>
    </source>
</evidence>
<dbReference type="PROSITE" id="PS51318">
    <property type="entry name" value="TAT"/>
    <property type="match status" value="1"/>
</dbReference>
<dbReference type="InterPro" id="IPR007312">
    <property type="entry name" value="Phosphoesterase"/>
</dbReference>
<reference evidence="6 7" key="1">
    <citation type="submission" date="2024-06" db="EMBL/GenBank/DDBJ databases">
        <title>Sorghum-associated microbial communities from plants grown in Nebraska, USA.</title>
        <authorList>
            <person name="Schachtman D."/>
        </authorList>
    </citation>
    <scope>NUCLEOTIDE SEQUENCE [LARGE SCALE GENOMIC DNA]</scope>
    <source>
        <strain evidence="6 7">1073</strain>
    </source>
</reference>
<dbReference type="CDD" id="cd16013">
    <property type="entry name" value="AcpA"/>
    <property type="match status" value="1"/>
</dbReference>
<evidence type="ECO:0000256" key="4">
    <source>
        <dbReference type="ARBA" id="ARBA00022801"/>
    </source>
</evidence>
<accession>A0ABV2JYJ7</accession>
<evidence type="ECO:0000313" key="6">
    <source>
        <dbReference type="EMBL" id="MET3653657.1"/>
    </source>
</evidence>
<evidence type="ECO:0000256" key="1">
    <source>
        <dbReference type="ARBA" id="ARBA00009717"/>
    </source>
</evidence>
<protein>
    <recommendedName>
        <fullName evidence="2">phospholipase C</fullName>
        <ecNumber evidence="2">3.1.4.3</ecNumber>
    </recommendedName>
</protein>
<dbReference type="EC" id="3.1.4.3" evidence="2"/>
<feature type="compositionally biased region" description="Pro residues" evidence="5">
    <location>
        <begin position="1"/>
        <end position="10"/>
    </location>
</feature>
<organism evidence="6 7">
    <name type="scientific">Dyella japonica</name>
    <dbReference type="NCBI Taxonomy" id="231455"/>
    <lineage>
        <taxon>Bacteria</taxon>
        <taxon>Pseudomonadati</taxon>
        <taxon>Pseudomonadota</taxon>
        <taxon>Gammaproteobacteria</taxon>
        <taxon>Lysobacterales</taxon>
        <taxon>Rhodanobacteraceae</taxon>
        <taxon>Dyella</taxon>
    </lineage>
</organism>
<feature type="region of interest" description="Disordered" evidence="5">
    <location>
        <begin position="1"/>
        <end position="22"/>
    </location>
</feature>
<dbReference type="NCBIfam" id="TIGR03397">
    <property type="entry name" value="acid_phos_Burk"/>
    <property type="match status" value="1"/>
</dbReference>
<dbReference type="Proteomes" id="UP001549184">
    <property type="component" value="Unassembled WGS sequence"/>
</dbReference>
<dbReference type="Gene3D" id="3.40.720.10">
    <property type="entry name" value="Alkaline Phosphatase, subunit A"/>
    <property type="match status" value="2"/>
</dbReference>
<comment type="similarity">
    <text evidence="1">Belongs to the bacterial phospholipase C family.</text>
</comment>
<dbReference type="InterPro" id="IPR017768">
    <property type="entry name" value="AcpA"/>
</dbReference>
<dbReference type="Pfam" id="PF04185">
    <property type="entry name" value="Phosphoesterase"/>
    <property type="match status" value="1"/>
</dbReference>
<keyword evidence="7" id="KW-1185">Reference proteome</keyword>
<evidence type="ECO:0000256" key="3">
    <source>
        <dbReference type="ARBA" id="ARBA00022729"/>
    </source>
</evidence>
<gene>
    <name evidence="6" type="ORF">ABIC75_003394</name>
</gene>
<evidence type="ECO:0000256" key="5">
    <source>
        <dbReference type="SAM" id="MobiDB-lite"/>
    </source>
</evidence>
<dbReference type="NCBIfam" id="TIGR01409">
    <property type="entry name" value="TAT_signal_seq"/>
    <property type="match status" value="1"/>
</dbReference>
<feature type="region of interest" description="Disordered" evidence="5">
    <location>
        <begin position="311"/>
        <end position="330"/>
    </location>
</feature>
<sequence length="565" mass="61868">MTKLPPPPFPESSDEQPEDPSRRRLLGGLALGGAALAIGGTESLTANAASASSPVAPAAIDEALRKQIQQVVVIYLENRSFNNLFANFPGVEQPLGALKPEAYLQRDRDGTVLKELPPIWHGLAPHKQTVNHRDYQVMQEHLTGLPNAPWALRTGDGEPLPHGVVTRDLVHAFYDNQRQINGGKNDGFVAWGDTGAMVMGHYDDSASNLRLWQLARQFTLCDNWFMGTFGGSFLNHQYLVAAQPPFYPNADKSPAQFNIAVTESGKAEDTRLKLADDSPRSAMNGKPKYASRSQLTPDFWAVNTMMPPYQPTSTQSGTNPLLASEDSPNTLPPQAHKTIGDVLSAKGVDWAWYAGAWQLALDGKGDGDEHQFPQRPNFQIHHQPLNYFKSFAPGTEARTKHLRDGGVGETSKTNRFLADIEANRLPAVSFYKPQGDLNMHAGYSDVDTGDRHVMAIVDALQKSPTWKHTMVVITVDENGGWWDHVAPPKGDRWGPGSRVPAIVVSPFAKKGHVDHTIYDTGSIARFLTRRFRLEKLPGLSMREQAMVAAGGPPPGDLTNALDFSA</sequence>